<gene>
    <name evidence="5" type="primary">pxpB</name>
    <name evidence="5" type="ORF">ABFZ84_05430</name>
</gene>
<dbReference type="Pfam" id="PF02682">
    <property type="entry name" value="CT_C_D"/>
    <property type="match status" value="1"/>
</dbReference>
<keyword evidence="2 5" id="KW-0378">Hydrolase</keyword>
<dbReference type="SUPFAM" id="SSF50891">
    <property type="entry name" value="Cyclophilin-like"/>
    <property type="match status" value="1"/>
</dbReference>
<dbReference type="InterPro" id="IPR010016">
    <property type="entry name" value="PxpB"/>
</dbReference>
<evidence type="ECO:0000256" key="3">
    <source>
        <dbReference type="ARBA" id="ARBA00022840"/>
    </source>
</evidence>
<comment type="caution">
    <text evidence="5">The sequence shown here is derived from an EMBL/GenBank/DDBJ whole genome shotgun (WGS) entry which is preliminary data.</text>
</comment>
<dbReference type="PANTHER" id="PTHR34698:SF2">
    <property type="entry name" value="5-OXOPROLINASE SUBUNIT B"/>
    <property type="match status" value="1"/>
</dbReference>
<evidence type="ECO:0000256" key="2">
    <source>
        <dbReference type="ARBA" id="ARBA00022801"/>
    </source>
</evidence>
<protein>
    <submittedName>
        <fullName evidence="5">5-oxoprolinase subunit PxpB</fullName>
        <ecNumber evidence="5">3.5.2.9</ecNumber>
    </submittedName>
</protein>
<keyword evidence="1" id="KW-0547">Nucleotide-binding</keyword>
<evidence type="ECO:0000313" key="6">
    <source>
        <dbReference type="Proteomes" id="UP001560685"/>
    </source>
</evidence>
<dbReference type="EMBL" id="JBEHZE010000001">
    <property type="protein sequence ID" value="MEX6632985.1"/>
    <property type="molecule type" value="Genomic_DNA"/>
</dbReference>
<feature type="domain" description="Carboxyltransferase" evidence="4">
    <location>
        <begin position="6"/>
        <end position="206"/>
    </location>
</feature>
<keyword evidence="3" id="KW-0067">ATP-binding</keyword>
<name>A0ABV3Z2G8_9PROT</name>
<reference evidence="5 6" key="1">
    <citation type="submission" date="2024-05" db="EMBL/GenBank/DDBJ databases">
        <title>Three bacterial strains, DH-69, EH-24, and ECK-19 isolated from coastal sediments.</title>
        <authorList>
            <person name="Ye Y.-Q."/>
            <person name="Du Z.-J."/>
        </authorList>
    </citation>
    <scope>NUCLEOTIDE SEQUENCE [LARGE SCALE GENOMIC DNA]</scope>
    <source>
        <strain evidence="5 6">ECK-19</strain>
    </source>
</reference>
<dbReference type="Proteomes" id="UP001560685">
    <property type="component" value="Unassembled WGS sequence"/>
</dbReference>
<evidence type="ECO:0000313" key="5">
    <source>
        <dbReference type="EMBL" id="MEX6632985.1"/>
    </source>
</evidence>
<dbReference type="SMART" id="SM00796">
    <property type="entry name" value="AHS1"/>
    <property type="match status" value="1"/>
</dbReference>
<dbReference type="NCBIfam" id="TIGR00370">
    <property type="entry name" value="5-oxoprolinase subunit PxpB"/>
    <property type="match status" value="1"/>
</dbReference>
<keyword evidence="6" id="KW-1185">Reference proteome</keyword>
<dbReference type="EC" id="3.5.2.9" evidence="5"/>
<dbReference type="Gene3D" id="2.40.100.10">
    <property type="entry name" value="Cyclophilin-like"/>
    <property type="match status" value="1"/>
</dbReference>
<dbReference type="GO" id="GO:0017168">
    <property type="term" value="F:5-oxoprolinase (ATP-hydrolyzing) activity"/>
    <property type="evidence" value="ECO:0007669"/>
    <property type="project" value="UniProtKB-EC"/>
</dbReference>
<dbReference type="PANTHER" id="PTHR34698">
    <property type="entry name" value="5-OXOPROLINASE SUBUNIT B"/>
    <property type="match status" value="1"/>
</dbReference>
<evidence type="ECO:0000256" key="1">
    <source>
        <dbReference type="ARBA" id="ARBA00022741"/>
    </source>
</evidence>
<sequence>MNNHDYHIAPFGENGWIATYLGNQNIVDKALFANSVADNIRSVNGIIDAVAGIDSVTIKFNPSILSAHDAHKRLEQLSEGAGMTAPMPNPKIEIPVCYGGEYGPDLEPLCNELDLTQEAIIERHTNAPYRVLAVGFAPGFAYLGPTDQILHCNRHKTPRPQVPAGSVGIAGSMTGVYPLQSPGGWQIIGRTPATLFDPDADQPFIFTPGTEVHFKPVDAKTFSTLEGAR</sequence>
<dbReference type="InterPro" id="IPR003833">
    <property type="entry name" value="CT_C_D"/>
</dbReference>
<dbReference type="InterPro" id="IPR029000">
    <property type="entry name" value="Cyclophilin-like_dom_sf"/>
</dbReference>
<dbReference type="SUPFAM" id="SSF160467">
    <property type="entry name" value="PH0987 N-terminal domain-like"/>
    <property type="match status" value="1"/>
</dbReference>
<proteinExistence type="predicted"/>
<accession>A0ABV3Z2G8</accession>
<organism evidence="5 6">
    <name type="scientific">Hyphococcus lacteus</name>
    <dbReference type="NCBI Taxonomy" id="3143536"/>
    <lineage>
        <taxon>Bacteria</taxon>
        <taxon>Pseudomonadati</taxon>
        <taxon>Pseudomonadota</taxon>
        <taxon>Alphaproteobacteria</taxon>
        <taxon>Parvularculales</taxon>
        <taxon>Parvularculaceae</taxon>
        <taxon>Hyphococcus</taxon>
    </lineage>
</organism>
<evidence type="ECO:0000259" key="4">
    <source>
        <dbReference type="SMART" id="SM00796"/>
    </source>
</evidence>
<dbReference type="RefSeq" id="WP_369312921.1">
    <property type="nucleotide sequence ID" value="NZ_JBEHZE010000001.1"/>
</dbReference>